<reference evidence="9 10" key="1">
    <citation type="submission" date="2020-03" db="EMBL/GenBank/DDBJ databases">
        <title>Whole genome shotgun sequence of Phytohabitans flavus NBRC 107702.</title>
        <authorList>
            <person name="Komaki H."/>
            <person name="Tamura T."/>
        </authorList>
    </citation>
    <scope>NUCLEOTIDE SEQUENCE [LARGE SCALE GENOMIC DNA]</scope>
    <source>
        <strain evidence="9 10">NBRC 107702</strain>
    </source>
</reference>
<accession>A0A6F8XMI3</accession>
<dbReference type="GO" id="GO:0071555">
    <property type="term" value="P:cell wall organization"/>
    <property type="evidence" value="ECO:0007669"/>
    <property type="project" value="UniProtKB-KW"/>
</dbReference>
<sequence>MPLSDTAVLFSDPRIAAIALGNSDEPLVDLRDMPEVRVDARLADPAGAYAQLREGVVSRLLDAHRLLPRGLSFLVTEAYRPLDRQQAIFDEYRDELRRRRPATNISPRARHHRRILSAALTRAGFANYPTQWWHWSFGDRYWAHHTGADRTRYGPTRFTPAAQTNGC</sequence>
<dbReference type="EMBL" id="AP022870">
    <property type="protein sequence ID" value="BCB75017.1"/>
    <property type="molecule type" value="Genomic_DNA"/>
</dbReference>
<keyword evidence="6" id="KW-0224">Dipeptidase</keyword>
<dbReference type="GO" id="GO:0008237">
    <property type="term" value="F:metallopeptidase activity"/>
    <property type="evidence" value="ECO:0007669"/>
    <property type="project" value="UniProtKB-KW"/>
</dbReference>
<keyword evidence="8" id="KW-0961">Cell wall biogenesis/degradation</keyword>
<dbReference type="GO" id="GO:0160237">
    <property type="term" value="F:D-Ala-D-Ala dipeptidase activity"/>
    <property type="evidence" value="ECO:0007669"/>
    <property type="project" value="UniProtKB-EC"/>
</dbReference>
<dbReference type="PANTHER" id="PTHR43126:SF2">
    <property type="entry name" value="D-ALANYL-D-ALANINE DIPEPTIDASE"/>
    <property type="match status" value="1"/>
</dbReference>
<evidence type="ECO:0000256" key="7">
    <source>
        <dbReference type="ARBA" id="ARBA00023049"/>
    </source>
</evidence>
<reference evidence="9 10" key="2">
    <citation type="submission" date="2020-03" db="EMBL/GenBank/DDBJ databases">
        <authorList>
            <person name="Ichikawa N."/>
            <person name="Kimura A."/>
            <person name="Kitahashi Y."/>
            <person name="Uohara A."/>
        </authorList>
    </citation>
    <scope>NUCLEOTIDE SEQUENCE [LARGE SCALE GENOMIC DNA]</scope>
    <source>
        <strain evidence="9 10">NBRC 107702</strain>
    </source>
</reference>
<comment type="catalytic activity">
    <reaction evidence="1">
        <text>D-alanyl-D-alanine + H2O = 2 D-alanine</text>
        <dbReference type="Rhea" id="RHEA:20661"/>
        <dbReference type="ChEBI" id="CHEBI:15377"/>
        <dbReference type="ChEBI" id="CHEBI:57416"/>
        <dbReference type="ChEBI" id="CHEBI:57822"/>
        <dbReference type="EC" id="3.4.13.22"/>
    </reaction>
</comment>
<evidence type="ECO:0000256" key="1">
    <source>
        <dbReference type="ARBA" id="ARBA00001362"/>
    </source>
</evidence>
<dbReference type="SUPFAM" id="SSF55166">
    <property type="entry name" value="Hedgehog/DD-peptidase"/>
    <property type="match status" value="1"/>
</dbReference>
<evidence type="ECO:0000313" key="9">
    <source>
        <dbReference type="EMBL" id="BCB75017.1"/>
    </source>
</evidence>
<dbReference type="Pfam" id="PF01427">
    <property type="entry name" value="Peptidase_M15"/>
    <property type="match status" value="1"/>
</dbReference>
<evidence type="ECO:0000256" key="8">
    <source>
        <dbReference type="ARBA" id="ARBA00023316"/>
    </source>
</evidence>
<keyword evidence="3" id="KW-0479">Metal-binding</keyword>
<dbReference type="InterPro" id="IPR000755">
    <property type="entry name" value="A_A_dipeptidase"/>
</dbReference>
<dbReference type="GO" id="GO:0046872">
    <property type="term" value="F:metal ion binding"/>
    <property type="evidence" value="ECO:0007669"/>
    <property type="project" value="UniProtKB-KW"/>
</dbReference>
<gene>
    <name evidence="9" type="ORF">Pflav_014270</name>
</gene>
<dbReference type="PANTHER" id="PTHR43126">
    <property type="entry name" value="D-ALANYL-D-ALANINE DIPEPTIDASE"/>
    <property type="match status" value="1"/>
</dbReference>
<evidence type="ECO:0000256" key="5">
    <source>
        <dbReference type="ARBA" id="ARBA00022833"/>
    </source>
</evidence>
<keyword evidence="10" id="KW-1185">Reference proteome</keyword>
<dbReference type="Proteomes" id="UP000502508">
    <property type="component" value="Chromosome"/>
</dbReference>
<keyword evidence="5" id="KW-0862">Zinc</keyword>
<evidence type="ECO:0000256" key="6">
    <source>
        <dbReference type="ARBA" id="ARBA00022997"/>
    </source>
</evidence>
<evidence type="ECO:0000256" key="3">
    <source>
        <dbReference type="ARBA" id="ARBA00022723"/>
    </source>
</evidence>
<keyword evidence="2" id="KW-0645">Protease</keyword>
<dbReference type="AlphaFoldDB" id="A0A6F8XMI3"/>
<name>A0A6F8XMI3_9ACTN</name>
<dbReference type="GO" id="GO:0006508">
    <property type="term" value="P:proteolysis"/>
    <property type="evidence" value="ECO:0007669"/>
    <property type="project" value="UniProtKB-KW"/>
</dbReference>
<evidence type="ECO:0000256" key="4">
    <source>
        <dbReference type="ARBA" id="ARBA00022801"/>
    </source>
</evidence>
<dbReference type="KEGG" id="pfla:Pflav_014270"/>
<keyword evidence="4" id="KW-0378">Hydrolase</keyword>
<proteinExistence type="predicted"/>
<dbReference type="InterPro" id="IPR009045">
    <property type="entry name" value="Zn_M74/Hedgehog-like"/>
</dbReference>
<keyword evidence="7" id="KW-0482">Metalloprotease</keyword>
<protein>
    <recommendedName>
        <fullName evidence="11">D-alanyl-D-alanine dipeptidase</fullName>
    </recommendedName>
</protein>
<evidence type="ECO:0000313" key="10">
    <source>
        <dbReference type="Proteomes" id="UP000502508"/>
    </source>
</evidence>
<organism evidence="9 10">
    <name type="scientific">Phytohabitans flavus</name>
    <dbReference type="NCBI Taxonomy" id="1076124"/>
    <lineage>
        <taxon>Bacteria</taxon>
        <taxon>Bacillati</taxon>
        <taxon>Actinomycetota</taxon>
        <taxon>Actinomycetes</taxon>
        <taxon>Micromonosporales</taxon>
        <taxon>Micromonosporaceae</taxon>
    </lineage>
</organism>
<dbReference type="RefSeq" id="WP_173034583.1">
    <property type="nucleotide sequence ID" value="NZ_BAABAP010000034.1"/>
</dbReference>
<evidence type="ECO:0008006" key="11">
    <source>
        <dbReference type="Google" id="ProtNLM"/>
    </source>
</evidence>
<evidence type="ECO:0000256" key="2">
    <source>
        <dbReference type="ARBA" id="ARBA00022670"/>
    </source>
</evidence>
<dbReference type="Gene3D" id="3.30.1380.10">
    <property type="match status" value="2"/>
</dbReference>